<name>A0A1R0GM49_9FUNG</name>
<feature type="chain" id="PRO_5012819476" evidence="2">
    <location>
        <begin position="24"/>
        <end position="223"/>
    </location>
</feature>
<dbReference type="STRING" id="133383.A0A1R0GM49"/>
<dbReference type="Proteomes" id="UP000187455">
    <property type="component" value="Unassembled WGS sequence"/>
</dbReference>
<feature type="compositionally biased region" description="Polar residues" evidence="1">
    <location>
        <begin position="24"/>
        <end position="41"/>
    </location>
</feature>
<comment type="caution">
    <text evidence="3">The sequence shown here is derived from an EMBL/GenBank/DDBJ whole genome shotgun (WGS) entry which is preliminary data.</text>
</comment>
<sequence length="223" mass="24882">MKLSLNSILANAILLSSIAAASQQPMEPQAKNNDGQTQQLSEQEKSEPLNLELAEKDILSDEMKIENLLSKIDSNENYEFNKDELAEIDQILTNANKYIDLENKLEIMDNDQSNPQADDSQDVYNIEDSNLNVEESNGDQVLDNSNMNAEELNSDQILRDSNMEVDDADKALLDELENALNDEDHDQINDDNSLNADGSNPTEKAFPALVPDQPDILEDSKNV</sequence>
<evidence type="ECO:0000313" key="4">
    <source>
        <dbReference type="Proteomes" id="UP000187455"/>
    </source>
</evidence>
<dbReference type="OrthoDB" id="5699905at2759"/>
<gene>
    <name evidence="3" type="ORF">AYI68_g7984</name>
</gene>
<feature type="compositionally biased region" description="Polar residues" evidence="1">
    <location>
        <begin position="190"/>
        <end position="202"/>
    </location>
</feature>
<accession>A0A1R0GM49</accession>
<proteinExistence type="predicted"/>
<evidence type="ECO:0000256" key="1">
    <source>
        <dbReference type="SAM" id="MobiDB-lite"/>
    </source>
</evidence>
<evidence type="ECO:0000256" key="2">
    <source>
        <dbReference type="SAM" id="SignalP"/>
    </source>
</evidence>
<protein>
    <submittedName>
        <fullName evidence="3">Uncharacterized protein</fullName>
    </submittedName>
</protein>
<evidence type="ECO:0000313" key="3">
    <source>
        <dbReference type="EMBL" id="OLY77975.1"/>
    </source>
</evidence>
<keyword evidence="4" id="KW-1185">Reference proteome</keyword>
<feature type="signal peptide" evidence="2">
    <location>
        <begin position="1"/>
        <end position="23"/>
    </location>
</feature>
<dbReference type="AlphaFoldDB" id="A0A1R0GM49"/>
<organism evidence="3 4">
    <name type="scientific">Smittium mucronatum</name>
    <dbReference type="NCBI Taxonomy" id="133383"/>
    <lineage>
        <taxon>Eukaryota</taxon>
        <taxon>Fungi</taxon>
        <taxon>Fungi incertae sedis</taxon>
        <taxon>Zoopagomycota</taxon>
        <taxon>Kickxellomycotina</taxon>
        <taxon>Harpellomycetes</taxon>
        <taxon>Harpellales</taxon>
        <taxon>Legeriomycetaceae</taxon>
        <taxon>Smittium</taxon>
    </lineage>
</organism>
<reference evidence="3 4" key="1">
    <citation type="journal article" date="2016" name="Mol. Biol. Evol.">
        <title>Genome-Wide Survey of Gut Fungi (Harpellales) Reveals the First Horizontally Transferred Ubiquitin Gene from a Mosquito Host.</title>
        <authorList>
            <person name="Wang Y."/>
            <person name="White M.M."/>
            <person name="Kvist S."/>
            <person name="Moncalvo J.M."/>
        </authorList>
    </citation>
    <scope>NUCLEOTIDE SEQUENCE [LARGE SCALE GENOMIC DNA]</scope>
    <source>
        <strain evidence="3 4">ALG-7-W6</strain>
    </source>
</reference>
<dbReference type="EMBL" id="LSSL01007491">
    <property type="protein sequence ID" value="OLY77975.1"/>
    <property type="molecule type" value="Genomic_DNA"/>
</dbReference>
<feature type="region of interest" description="Disordered" evidence="1">
    <location>
        <begin position="24"/>
        <end position="49"/>
    </location>
</feature>
<keyword evidence="2" id="KW-0732">Signal</keyword>
<feature type="region of interest" description="Disordered" evidence="1">
    <location>
        <begin position="181"/>
        <end position="223"/>
    </location>
</feature>